<proteinExistence type="predicted"/>
<protein>
    <submittedName>
        <fullName evidence="2">Uncharacterized protein</fullName>
    </submittedName>
</protein>
<evidence type="ECO:0000256" key="1">
    <source>
        <dbReference type="SAM" id="MobiDB-lite"/>
    </source>
</evidence>
<feature type="compositionally biased region" description="Acidic residues" evidence="1">
    <location>
        <begin position="147"/>
        <end position="165"/>
    </location>
</feature>
<dbReference type="EMBL" id="PDLM01000016">
    <property type="protein sequence ID" value="RDW59884.1"/>
    <property type="molecule type" value="Genomic_DNA"/>
</dbReference>
<accession>A0A3D8QEM6</accession>
<keyword evidence="3" id="KW-1185">Reference proteome</keyword>
<reference evidence="2 3" key="1">
    <citation type="journal article" date="2018" name="IMA Fungus">
        <title>IMA Genome-F 9: Draft genome sequence of Annulohypoxylon stygium, Aspergillus mulundensis, Berkeleyomyces basicola (syn. Thielaviopsis basicola), Ceratocystis smalleyi, two Cercospora beticola strains, Coleophoma cylindrospora, Fusarium fracticaudum, Phialophora cf. hyalina, and Morchella septimelata.</title>
        <authorList>
            <person name="Wingfield B.D."/>
            <person name="Bills G.F."/>
            <person name="Dong Y."/>
            <person name="Huang W."/>
            <person name="Nel W.J."/>
            <person name="Swalarsk-Parry B.S."/>
            <person name="Vaghefi N."/>
            <person name="Wilken P.M."/>
            <person name="An Z."/>
            <person name="de Beer Z.W."/>
            <person name="De Vos L."/>
            <person name="Chen L."/>
            <person name="Duong T.A."/>
            <person name="Gao Y."/>
            <person name="Hammerbacher A."/>
            <person name="Kikkert J.R."/>
            <person name="Li Y."/>
            <person name="Li H."/>
            <person name="Li K."/>
            <person name="Li Q."/>
            <person name="Liu X."/>
            <person name="Ma X."/>
            <person name="Naidoo K."/>
            <person name="Pethybridge S.J."/>
            <person name="Sun J."/>
            <person name="Steenkamp E.T."/>
            <person name="van der Nest M.A."/>
            <person name="van Wyk S."/>
            <person name="Wingfield M.J."/>
            <person name="Xiong C."/>
            <person name="Yue Q."/>
            <person name="Zhang X."/>
        </authorList>
    </citation>
    <scope>NUCLEOTIDE SEQUENCE [LARGE SCALE GENOMIC DNA]</scope>
    <source>
        <strain evidence="2 3">BP6252</strain>
    </source>
</reference>
<evidence type="ECO:0000313" key="2">
    <source>
        <dbReference type="EMBL" id="RDW59884.1"/>
    </source>
</evidence>
<dbReference type="AlphaFoldDB" id="A0A3D8QEM6"/>
<comment type="caution">
    <text evidence="2">The sequence shown here is derived from an EMBL/GenBank/DDBJ whole genome shotgun (WGS) entry which is preliminary data.</text>
</comment>
<feature type="compositionally biased region" description="Low complexity" evidence="1">
    <location>
        <begin position="128"/>
        <end position="138"/>
    </location>
</feature>
<dbReference type="OrthoDB" id="3562279at2759"/>
<gene>
    <name evidence="2" type="ORF">BP6252_12971</name>
</gene>
<dbReference type="Proteomes" id="UP000256645">
    <property type="component" value="Unassembled WGS sequence"/>
</dbReference>
<evidence type="ECO:0000313" key="3">
    <source>
        <dbReference type="Proteomes" id="UP000256645"/>
    </source>
</evidence>
<organism evidence="2 3">
    <name type="scientific">Coleophoma cylindrospora</name>
    <dbReference type="NCBI Taxonomy" id="1849047"/>
    <lineage>
        <taxon>Eukaryota</taxon>
        <taxon>Fungi</taxon>
        <taxon>Dikarya</taxon>
        <taxon>Ascomycota</taxon>
        <taxon>Pezizomycotina</taxon>
        <taxon>Leotiomycetes</taxon>
        <taxon>Helotiales</taxon>
        <taxon>Dermateaceae</taxon>
        <taxon>Coleophoma</taxon>
    </lineage>
</organism>
<name>A0A3D8QEM6_9HELO</name>
<feature type="region of interest" description="Disordered" evidence="1">
    <location>
        <begin position="73"/>
        <end position="167"/>
    </location>
</feature>
<sequence length="217" mass="24990">MAFYTMDDFSLQVSHVDLPPARSHSRMSSIASLFSDKSLETSYIELPSLPPKPYSASQRSFFSDKSLEVSYIDLPGPSRRTRSSTLSTRMFDNPYEPFDDDDKTPLAPRGHPERTYSQRSPTPRAVRPAYPLSVSSFSSPPPSWGWDESDVSEDEDEEDYDWDDDRTEKQYPRYAHVFYNTLNDKPLPPLPREALEQKRLLRASLQKPLPPLPVERR</sequence>